<keyword evidence="5" id="KW-1185">Reference proteome</keyword>
<keyword evidence="1" id="KW-0418">Kinase</keyword>
<dbReference type="Gene3D" id="3.30.565.10">
    <property type="entry name" value="Histidine kinase-like ATPase, C-terminal domain"/>
    <property type="match status" value="1"/>
</dbReference>
<reference evidence="4 5" key="1">
    <citation type="submission" date="2023-05" db="EMBL/GenBank/DDBJ databases">
        <title>Draft genome sequence of Streptomyces sp. B-S-A6 isolated from a cave soil in Thailand.</title>
        <authorList>
            <person name="Chamroensaksri N."/>
            <person name="Muangham S."/>
        </authorList>
    </citation>
    <scope>NUCLEOTIDE SEQUENCE [LARGE SCALE GENOMIC DNA]</scope>
    <source>
        <strain evidence="4 5">B-S-A6</strain>
    </source>
</reference>
<accession>A0ABT6SBA4</accession>
<protein>
    <submittedName>
        <fullName evidence="4">ATP-binding protein</fullName>
    </submittedName>
</protein>
<evidence type="ECO:0000256" key="1">
    <source>
        <dbReference type="ARBA" id="ARBA00022527"/>
    </source>
</evidence>
<proteinExistence type="predicted"/>
<keyword evidence="4" id="KW-0547">Nucleotide-binding</keyword>
<dbReference type="InterPro" id="IPR050267">
    <property type="entry name" value="Anti-sigma-factor_SerPK"/>
</dbReference>
<feature type="region of interest" description="Disordered" evidence="2">
    <location>
        <begin position="69"/>
        <end position="92"/>
    </location>
</feature>
<dbReference type="InterPro" id="IPR003594">
    <property type="entry name" value="HATPase_dom"/>
</dbReference>
<name>A0ABT6SBA4_9ACTN</name>
<keyword evidence="1" id="KW-0808">Transferase</keyword>
<dbReference type="InterPro" id="IPR036890">
    <property type="entry name" value="HATPase_C_sf"/>
</dbReference>
<feature type="domain" description="Histidine kinase/HSP90-like ATPase" evidence="3">
    <location>
        <begin position="10"/>
        <end position="117"/>
    </location>
</feature>
<dbReference type="EMBL" id="JASCIQ010000016">
    <property type="protein sequence ID" value="MDI3405477.1"/>
    <property type="molecule type" value="Genomic_DNA"/>
</dbReference>
<evidence type="ECO:0000313" key="5">
    <source>
        <dbReference type="Proteomes" id="UP001223978"/>
    </source>
</evidence>
<evidence type="ECO:0000259" key="3">
    <source>
        <dbReference type="Pfam" id="PF13581"/>
    </source>
</evidence>
<gene>
    <name evidence="4" type="ORF">QIS96_16820</name>
</gene>
<keyword evidence="1" id="KW-0723">Serine/threonine-protein kinase</keyword>
<organism evidence="4 5">
    <name type="scientific">Streptomyces cavernicola</name>
    <dbReference type="NCBI Taxonomy" id="3043613"/>
    <lineage>
        <taxon>Bacteria</taxon>
        <taxon>Bacillati</taxon>
        <taxon>Actinomycetota</taxon>
        <taxon>Actinomycetes</taxon>
        <taxon>Kitasatosporales</taxon>
        <taxon>Streptomycetaceae</taxon>
        <taxon>Streptomyces</taxon>
    </lineage>
</organism>
<dbReference type="GO" id="GO:0005524">
    <property type="term" value="F:ATP binding"/>
    <property type="evidence" value="ECO:0007669"/>
    <property type="project" value="UniProtKB-KW"/>
</dbReference>
<dbReference type="PANTHER" id="PTHR35526">
    <property type="entry name" value="ANTI-SIGMA-F FACTOR RSBW-RELATED"/>
    <property type="match status" value="1"/>
</dbReference>
<dbReference type="CDD" id="cd16936">
    <property type="entry name" value="HATPase_RsbW-like"/>
    <property type="match status" value="1"/>
</dbReference>
<dbReference type="SUPFAM" id="SSF55874">
    <property type="entry name" value="ATPase domain of HSP90 chaperone/DNA topoisomerase II/histidine kinase"/>
    <property type="match status" value="1"/>
</dbReference>
<dbReference type="RefSeq" id="WP_282543416.1">
    <property type="nucleotide sequence ID" value="NZ_JASCIQ010000016.1"/>
</dbReference>
<sequence>MRLTLTLELPAHAKAVPEVRRVVREHLGNTVGSPEVQLCVSELLTNVVQHVGEGTPVTIEVSPTRVAVSDPDPHRLPVPAPPQHEDPGAESGRGLALLAAVSTRWGVTRRPDGKTVWCELQPVPHQAELSGRSAACP</sequence>
<comment type="caution">
    <text evidence="4">The sequence shown here is derived from an EMBL/GenBank/DDBJ whole genome shotgun (WGS) entry which is preliminary data.</text>
</comment>
<dbReference type="Pfam" id="PF13581">
    <property type="entry name" value="HATPase_c_2"/>
    <property type="match status" value="1"/>
</dbReference>
<evidence type="ECO:0000256" key="2">
    <source>
        <dbReference type="SAM" id="MobiDB-lite"/>
    </source>
</evidence>
<keyword evidence="4" id="KW-0067">ATP-binding</keyword>
<dbReference type="PANTHER" id="PTHR35526:SF3">
    <property type="entry name" value="ANTI-SIGMA-F FACTOR RSBW"/>
    <property type="match status" value="1"/>
</dbReference>
<dbReference type="Proteomes" id="UP001223978">
    <property type="component" value="Unassembled WGS sequence"/>
</dbReference>
<evidence type="ECO:0000313" key="4">
    <source>
        <dbReference type="EMBL" id="MDI3405477.1"/>
    </source>
</evidence>